<accession>A0A423VLQ3</accession>
<reference evidence="1 2" key="1">
    <citation type="submission" date="2015-09" db="EMBL/GenBank/DDBJ databases">
        <title>Host preference determinants of Valsa canker pathogens revealed by comparative genomics.</title>
        <authorList>
            <person name="Yin Z."/>
            <person name="Huang L."/>
        </authorList>
    </citation>
    <scope>NUCLEOTIDE SEQUENCE [LARGE SCALE GENOMIC DNA]</scope>
    <source>
        <strain evidence="1 2">SXYLt</strain>
    </source>
</reference>
<dbReference type="Proteomes" id="UP000285146">
    <property type="component" value="Unassembled WGS sequence"/>
</dbReference>
<organism evidence="1 2">
    <name type="scientific">Cytospora leucostoma</name>
    <dbReference type="NCBI Taxonomy" id="1230097"/>
    <lineage>
        <taxon>Eukaryota</taxon>
        <taxon>Fungi</taxon>
        <taxon>Dikarya</taxon>
        <taxon>Ascomycota</taxon>
        <taxon>Pezizomycotina</taxon>
        <taxon>Sordariomycetes</taxon>
        <taxon>Sordariomycetidae</taxon>
        <taxon>Diaporthales</taxon>
        <taxon>Cytosporaceae</taxon>
        <taxon>Cytospora</taxon>
    </lineage>
</organism>
<proteinExistence type="predicted"/>
<name>A0A423VLQ3_9PEZI</name>
<gene>
    <name evidence="1" type="ORF">VPNG_09755</name>
</gene>
<comment type="caution">
    <text evidence="1">The sequence shown here is derived from an EMBL/GenBank/DDBJ whole genome shotgun (WGS) entry which is preliminary data.</text>
</comment>
<dbReference type="OrthoDB" id="684045at2759"/>
<dbReference type="InParanoid" id="A0A423VLQ3"/>
<evidence type="ECO:0000313" key="1">
    <source>
        <dbReference type="EMBL" id="ROV91920.1"/>
    </source>
</evidence>
<evidence type="ECO:0000313" key="2">
    <source>
        <dbReference type="Proteomes" id="UP000285146"/>
    </source>
</evidence>
<keyword evidence="2" id="KW-1185">Reference proteome</keyword>
<protein>
    <submittedName>
        <fullName evidence="1">Uncharacterized protein</fullName>
    </submittedName>
</protein>
<dbReference type="AlphaFoldDB" id="A0A423VLQ3"/>
<dbReference type="EMBL" id="LKEB01000088">
    <property type="protein sequence ID" value="ROV91920.1"/>
    <property type="molecule type" value="Genomic_DNA"/>
</dbReference>
<sequence length="240" mass="27860">MEFLPRDDREVLPYYVEALRLANEFEVANLKNQAMEGAREYIDSALHDLFRAAVSPKAKEGLYYLGGDKKIELREFGVLNAIKQLINYGPVESEHGKQLLQDIVLLVIGIKHRVQDAKENAQDGALTPEQRFQEDIKELCKYEKFLNLYLDLDIECPAYRKDSVLYAKKDEVVEKCQCPNHPETRPDNGGPFEKIKRSDIKKDGNYVLLNPFDGGRSIYCWDCAERRGYPWRPFRRLAER</sequence>